<dbReference type="AlphaFoldDB" id="A0A0B7I3C8"/>
<reference evidence="1 2" key="1">
    <citation type="submission" date="2015-01" db="EMBL/GenBank/DDBJ databases">
        <authorList>
            <person name="Xiang T."/>
            <person name="Song Y."/>
            <person name="Huang L."/>
            <person name="Wang B."/>
            <person name="Wu P."/>
        </authorList>
    </citation>
    <scope>NUCLEOTIDE SEQUENCE [LARGE SCALE GENOMIC DNA]</scope>
    <source>
        <strain evidence="1 2">CcD38</strain>
    </source>
</reference>
<dbReference type="EMBL" id="CDOI01000147">
    <property type="protein sequence ID" value="CEN46466.1"/>
    <property type="molecule type" value="Genomic_DNA"/>
</dbReference>
<gene>
    <name evidence="1" type="ORF">CCAND38_360006</name>
</gene>
<proteinExistence type="predicted"/>
<evidence type="ECO:0000313" key="1">
    <source>
        <dbReference type="EMBL" id="CEN46466.1"/>
    </source>
</evidence>
<sequence>MKDIMVKIKNNMFLNLLENRNWGVAILLLFSLSIWANEPYFKEQKHTEIQKISKEFQVSSSPSLYVSNRYGDITLLTDKNLKDKIKIEVEIKVSANDPSVAQSRIKEISVNFSQNASDIWAKTQIAESNSFFGLRGRKSSVQMKINYKVSLPVKTHLTLENKYGNIFLNRIEHDVKIDAQYGNLQLGEVLANAKLDLEYISKANMESIKYIDMDASYSNIFVEKADKVDLEASYTNLKLGSIKQLQADVSYGNFDINEADFLSLESDYTNVSIGKISNQLSVDSDYGRVIVKEVLPTTKSVSMKSSYASISVNYHRNWSFNYYFSTSYASLRTPDNLPFTERDHRQTSKYVKGSKGKANNLFRIESDYGGVSITEE</sequence>
<name>A0A0B7I3C8_9FLAO</name>
<evidence type="ECO:0008006" key="3">
    <source>
        <dbReference type="Google" id="ProtNLM"/>
    </source>
</evidence>
<organism evidence="1 2">
    <name type="scientific">Capnocytophaga canis</name>
    <dbReference type="NCBI Taxonomy" id="1848903"/>
    <lineage>
        <taxon>Bacteria</taxon>
        <taxon>Pseudomonadati</taxon>
        <taxon>Bacteroidota</taxon>
        <taxon>Flavobacteriia</taxon>
        <taxon>Flavobacteriales</taxon>
        <taxon>Flavobacteriaceae</taxon>
        <taxon>Capnocytophaga</taxon>
    </lineage>
</organism>
<protein>
    <recommendedName>
        <fullName evidence="3">Adhesin domain-containing protein</fullName>
    </recommendedName>
</protein>
<keyword evidence="2" id="KW-1185">Reference proteome</keyword>
<dbReference type="Proteomes" id="UP000045051">
    <property type="component" value="Unassembled WGS sequence"/>
</dbReference>
<evidence type="ECO:0000313" key="2">
    <source>
        <dbReference type="Proteomes" id="UP000045051"/>
    </source>
</evidence>
<accession>A0A0B7I3C8</accession>